<dbReference type="PANTHER" id="PTHR45855">
    <property type="entry name" value="TRANSCRIPTION FACTOR PIF1-RELATED"/>
    <property type="match status" value="1"/>
</dbReference>
<dbReference type="Gramene" id="Os12t0597800-01">
    <property type="protein sequence ID" value="Os12t0597800-01"/>
    <property type="gene ID" value="Os12g0597800"/>
</dbReference>
<comment type="similarity">
    <text evidence="1">Belongs to the bHLH protein family.</text>
</comment>
<dbReference type="AlphaFoldDB" id="A0A8J8Y2U3"/>
<name>A0A8J8Y2U3_ORYSJ</name>
<dbReference type="KEGG" id="osa:4352709"/>
<keyword evidence="2" id="KW-0805">Transcription regulation</keyword>
<dbReference type="PANTHER" id="PTHR45855:SF24">
    <property type="entry name" value="HELIX-LOOP-HELIX DNA-BINDING DOMAIN CONTAINING PROTEIN, EXPRESSED"/>
    <property type="match status" value="1"/>
</dbReference>
<dbReference type="FunFam" id="4.10.280.10:FF:000145">
    <property type="entry name" value="Helix-loop-helix DNA-binding domain containing protein, expressed"/>
    <property type="match status" value="1"/>
</dbReference>
<evidence type="ECO:0000259" key="6">
    <source>
        <dbReference type="PROSITE" id="PS50888"/>
    </source>
</evidence>
<dbReference type="SUPFAM" id="SSF47459">
    <property type="entry name" value="HLH, helix-loop-helix DNA-binding domain"/>
    <property type="match status" value="1"/>
</dbReference>
<dbReference type="Pfam" id="PF00010">
    <property type="entry name" value="HLH"/>
    <property type="match status" value="1"/>
</dbReference>
<dbReference type="EMBL" id="CM000149">
    <property type="protein sequence ID" value="EEE53543.1"/>
    <property type="molecule type" value="Genomic_DNA"/>
</dbReference>
<dbReference type="InterPro" id="IPR011598">
    <property type="entry name" value="bHLH_dom"/>
</dbReference>
<dbReference type="GO" id="GO:0003677">
    <property type="term" value="F:DNA binding"/>
    <property type="evidence" value="ECO:0007669"/>
    <property type="project" value="UniProtKB-KW"/>
</dbReference>
<evidence type="ECO:0000256" key="4">
    <source>
        <dbReference type="ARBA" id="ARBA00023163"/>
    </source>
</evidence>
<dbReference type="OMA" id="CCHRRTA"/>
<dbReference type="Gene3D" id="4.10.280.10">
    <property type="entry name" value="Helix-loop-helix DNA-binding domain"/>
    <property type="match status" value="1"/>
</dbReference>
<dbReference type="SMART" id="SM00353">
    <property type="entry name" value="HLH"/>
    <property type="match status" value="1"/>
</dbReference>
<dbReference type="OrthoDB" id="695860at2759"/>
<dbReference type="SMR" id="A0A8J8Y2U3"/>
<sequence length="265" mass="28865">MMSFPYSSGDLGEATTAAAAAVDMITLDQMFRDYDASTGDDLFELVWESCGGGEIDSGAGEVQPAGVPCCRRLLPGSSPEPTSEDEMAAWLSTIVTGSGGGGGDDVAAGGDHQDPAVKKPDGEPLTEKMDKKLPTRTEERRRVKHKARRNPGYAETHGLTEKRRRSRINEKFKMLQRLVPGCDKCSQSSTLDRTIHYMKSLQQQLQAMYPTMVRPAAVYPVVQPPPAFAAGGPPAASQGGLHRHRRLMVVVSVHHRCRCFRLGRQ</sequence>
<keyword evidence="3" id="KW-0238">DNA-binding</keyword>
<evidence type="ECO:0000256" key="1">
    <source>
        <dbReference type="ARBA" id="ARBA00005510"/>
    </source>
</evidence>
<accession>A0A8J8Y2U3</accession>
<gene>
    <name evidence="7" type="ORF">OsJ_36752</name>
</gene>
<dbReference type="InterPro" id="IPR036638">
    <property type="entry name" value="HLH_DNA-bd_sf"/>
</dbReference>
<dbReference type="Proteomes" id="UP000007752">
    <property type="component" value="Chromosome 12"/>
</dbReference>
<proteinExistence type="inferred from homology"/>
<evidence type="ECO:0000313" key="7">
    <source>
        <dbReference type="EMBL" id="EEE53543.1"/>
    </source>
</evidence>
<feature type="region of interest" description="Disordered" evidence="5">
    <location>
        <begin position="96"/>
        <end position="165"/>
    </location>
</feature>
<reference evidence="7" key="2">
    <citation type="submission" date="2008-12" db="EMBL/GenBank/DDBJ databases">
        <title>Improved gene annotation of the rice (Oryza sativa) genomes.</title>
        <authorList>
            <person name="Wang J."/>
            <person name="Li R."/>
            <person name="Fan W."/>
            <person name="Huang Q."/>
            <person name="Zhang J."/>
            <person name="Zhou Y."/>
            <person name="Hu Y."/>
            <person name="Zi S."/>
            <person name="Li J."/>
            <person name="Ni P."/>
            <person name="Zheng H."/>
            <person name="Zhang Y."/>
            <person name="Zhao M."/>
            <person name="Hao Q."/>
            <person name="McDermott J."/>
            <person name="Samudrala R."/>
            <person name="Kristiansen K."/>
            <person name="Wong G.K.-S."/>
        </authorList>
    </citation>
    <scope>NUCLEOTIDE SEQUENCE</scope>
</reference>
<evidence type="ECO:0000256" key="3">
    <source>
        <dbReference type="ARBA" id="ARBA00023125"/>
    </source>
</evidence>
<feature type="domain" description="BHLH" evidence="6">
    <location>
        <begin position="152"/>
        <end position="201"/>
    </location>
</feature>
<dbReference type="HOGENOM" id="CLU_067944_0_0_1"/>
<evidence type="ECO:0000256" key="2">
    <source>
        <dbReference type="ARBA" id="ARBA00023015"/>
    </source>
</evidence>
<dbReference type="GO" id="GO:0046983">
    <property type="term" value="F:protein dimerization activity"/>
    <property type="evidence" value="ECO:0007669"/>
    <property type="project" value="InterPro"/>
</dbReference>
<feature type="compositionally biased region" description="Basic and acidic residues" evidence="5">
    <location>
        <begin position="111"/>
        <end position="141"/>
    </location>
</feature>
<reference evidence="7" key="1">
    <citation type="journal article" date="2005" name="PLoS Biol.">
        <title>The genomes of Oryza sativa: a history of duplications.</title>
        <authorList>
            <person name="Yu J."/>
            <person name="Wang J."/>
            <person name="Lin W."/>
            <person name="Li S."/>
            <person name="Li H."/>
            <person name="Zhou J."/>
            <person name="Ni P."/>
            <person name="Dong W."/>
            <person name="Hu S."/>
            <person name="Zeng C."/>
            <person name="Zhang J."/>
            <person name="Zhang Y."/>
            <person name="Li R."/>
            <person name="Xu Z."/>
            <person name="Li S."/>
            <person name="Li X."/>
            <person name="Zheng H."/>
            <person name="Cong L."/>
            <person name="Lin L."/>
            <person name="Yin J."/>
            <person name="Geng J."/>
            <person name="Li G."/>
            <person name="Shi J."/>
            <person name="Liu J."/>
            <person name="Lv H."/>
            <person name="Li J."/>
            <person name="Wang J."/>
            <person name="Deng Y."/>
            <person name="Ran L."/>
            <person name="Shi X."/>
            <person name="Wang X."/>
            <person name="Wu Q."/>
            <person name="Li C."/>
            <person name="Ren X."/>
            <person name="Wang J."/>
            <person name="Wang X."/>
            <person name="Li D."/>
            <person name="Liu D."/>
            <person name="Zhang X."/>
            <person name="Ji Z."/>
            <person name="Zhao W."/>
            <person name="Sun Y."/>
            <person name="Zhang Z."/>
            <person name="Bao J."/>
            <person name="Han Y."/>
            <person name="Dong L."/>
            <person name="Ji J."/>
            <person name="Chen P."/>
            <person name="Wu S."/>
            <person name="Liu J."/>
            <person name="Xiao Y."/>
            <person name="Bu D."/>
            <person name="Tan J."/>
            <person name="Yang L."/>
            <person name="Ye C."/>
            <person name="Zhang J."/>
            <person name="Xu J."/>
            <person name="Zhou Y."/>
            <person name="Yu Y."/>
            <person name="Zhang B."/>
            <person name="Zhuang S."/>
            <person name="Wei H."/>
            <person name="Liu B."/>
            <person name="Lei M."/>
            <person name="Yu H."/>
            <person name="Li Y."/>
            <person name="Xu H."/>
            <person name="Wei S."/>
            <person name="He X."/>
            <person name="Fang L."/>
            <person name="Zhang Z."/>
            <person name="Zhang Y."/>
            <person name="Huang X."/>
            <person name="Su Z."/>
            <person name="Tong W."/>
            <person name="Li J."/>
            <person name="Tong Z."/>
            <person name="Li S."/>
            <person name="Ye J."/>
            <person name="Wang L."/>
            <person name="Fang L."/>
            <person name="Lei T."/>
            <person name="Chen C."/>
            <person name="Chen H."/>
            <person name="Xu Z."/>
            <person name="Li H."/>
            <person name="Huang H."/>
            <person name="Zhang F."/>
            <person name="Xu H."/>
            <person name="Li N."/>
            <person name="Zhao C."/>
            <person name="Li S."/>
            <person name="Dong L."/>
            <person name="Huang Y."/>
            <person name="Li L."/>
            <person name="Xi Y."/>
            <person name="Qi Q."/>
            <person name="Li W."/>
            <person name="Zhang B."/>
            <person name="Hu W."/>
            <person name="Zhang Y."/>
            <person name="Tian X."/>
            <person name="Jiao Y."/>
            <person name="Liang X."/>
            <person name="Jin J."/>
            <person name="Gao L."/>
            <person name="Zheng W."/>
            <person name="Hao B."/>
            <person name="Liu S."/>
            <person name="Wang W."/>
            <person name="Yuan L."/>
            <person name="Cao M."/>
            <person name="McDermott J."/>
            <person name="Samudrala R."/>
            <person name="Wang J."/>
            <person name="Wong G.K."/>
            <person name="Yang H."/>
        </authorList>
    </citation>
    <scope>NUCLEOTIDE SEQUENCE [LARGE SCALE GENOMIC DNA]</scope>
</reference>
<dbReference type="InterPro" id="IPR031066">
    <property type="entry name" value="bHLH_ALC-like_plant"/>
</dbReference>
<organism evidence="7">
    <name type="scientific">Oryza sativa subsp. japonica</name>
    <name type="common">Rice</name>
    <dbReference type="NCBI Taxonomy" id="39947"/>
    <lineage>
        <taxon>Eukaryota</taxon>
        <taxon>Viridiplantae</taxon>
        <taxon>Streptophyta</taxon>
        <taxon>Embryophyta</taxon>
        <taxon>Tracheophyta</taxon>
        <taxon>Spermatophyta</taxon>
        <taxon>Magnoliopsida</taxon>
        <taxon>Liliopsida</taxon>
        <taxon>Poales</taxon>
        <taxon>Poaceae</taxon>
        <taxon>BOP clade</taxon>
        <taxon>Oryzoideae</taxon>
        <taxon>Oryzeae</taxon>
        <taxon>Oryzinae</taxon>
        <taxon>Oryza</taxon>
        <taxon>Oryza sativa</taxon>
    </lineage>
</organism>
<keyword evidence="4" id="KW-0804">Transcription</keyword>
<dbReference type="PROSITE" id="PS50888">
    <property type="entry name" value="BHLH"/>
    <property type="match status" value="1"/>
</dbReference>
<protein>
    <recommendedName>
        <fullName evidence="6">BHLH domain-containing protein</fullName>
    </recommendedName>
</protein>
<evidence type="ECO:0000256" key="5">
    <source>
        <dbReference type="SAM" id="MobiDB-lite"/>
    </source>
</evidence>